<keyword evidence="3" id="KW-1185">Reference proteome</keyword>
<accession>F2NHL2</accession>
<feature type="domain" description="DUF7744" evidence="1">
    <location>
        <begin position="976"/>
        <end position="1075"/>
    </location>
</feature>
<dbReference type="KEGG" id="dao:Desac_1342"/>
<dbReference type="RefSeq" id="WP_013706311.1">
    <property type="nucleotide sequence ID" value="NC_015388.1"/>
</dbReference>
<dbReference type="Proteomes" id="UP000000483">
    <property type="component" value="Chromosome"/>
</dbReference>
<dbReference type="InterPro" id="IPR007555">
    <property type="entry name" value="DUF499"/>
</dbReference>
<proteinExistence type="predicted"/>
<dbReference type="Pfam" id="PF24897">
    <property type="entry name" value="DUF7744"/>
    <property type="match status" value="1"/>
</dbReference>
<dbReference type="HOGENOM" id="CLU_010124_1_0_7"/>
<reference evidence="2 3" key="1">
    <citation type="journal article" date="2011" name="Stand. Genomic Sci.">
        <title>Complete genome sequence of the acetate-degrading sulfate reducer Desulfobacca acetoxidans type strain (ASRB2).</title>
        <authorList>
            <person name="Goker M."/>
            <person name="Teshima H."/>
            <person name="Lapidus A."/>
            <person name="Nolan M."/>
            <person name="Lucas S."/>
            <person name="Hammon N."/>
            <person name="Deshpande S."/>
            <person name="Cheng J.F."/>
            <person name="Tapia R."/>
            <person name="Han C."/>
            <person name="Goodwin L."/>
            <person name="Pitluck S."/>
            <person name="Huntemann M."/>
            <person name="Liolios K."/>
            <person name="Ivanova N."/>
            <person name="Pagani I."/>
            <person name="Mavromatis K."/>
            <person name="Ovchinikova G."/>
            <person name="Pati A."/>
            <person name="Chen A."/>
            <person name="Palaniappan K."/>
            <person name="Land M."/>
            <person name="Hauser L."/>
            <person name="Brambilla E.M."/>
            <person name="Rohde M."/>
            <person name="Spring S."/>
            <person name="Detter J.C."/>
            <person name="Woyke T."/>
            <person name="Bristow J."/>
            <person name="Eisen J.A."/>
            <person name="Markowitz V."/>
            <person name="Hugenholtz P."/>
            <person name="Kyrpides N.C."/>
            <person name="Klenk H.P."/>
        </authorList>
    </citation>
    <scope>NUCLEOTIDE SEQUENCE [LARGE SCALE GENOMIC DNA]</scope>
    <source>
        <strain evidence="3">ATCC 700848 / DSM 11109 / ASRB2</strain>
    </source>
</reference>
<dbReference type="AlphaFoldDB" id="F2NHL2"/>
<organism evidence="2 3">
    <name type="scientific">Desulfobacca acetoxidans (strain ATCC 700848 / DSM 11109 / ASRB2)</name>
    <dbReference type="NCBI Taxonomy" id="880072"/>
    <lineage>
        <taxon>Bacteria</taxon>
        <taxon>Pseudomonadati</taxon>
        <taxon>Thermodesulfobacteriota</taxon>
        <taxon>Desulfobaccia</taxon>
        <taxon>Desulfobaccales</taxon>
        <taxon>Desulfobaccaceae</taxon>
        <taxon>Desulfobacca</taxon>
    </lineage>
</organism>
<evidence type="ECO:0000313" key="3">
    <source>
        <dbReference type="Proteomes" id="UP000000483"/>
    </source>
</evidence>
<dbReference type="OrthoDB" id="9757917at2"/>
<name>F2NHL2_DESAR</name>
<sequence length="1084" mass="119302">MRSILQTCKPRHDILTGTFNPEIFTANLSQVMDSYRGKSSIIHSLYTDARQFFKDATYPTESLKLMLADVLGRLAGDNSLPAIHRLETAFGGGKTHMLIALAHLSFRGQELVDAVQDIIDPTILPPPGQVQVVGIAGDELPVHQPQGAVLSPYTLWGELAFQIGGEALYRERETEVRSYAAPGRNFLEQVFGGRKVLIMLDELAQYAARLQAARPDGAEMLAAFLMALHSYARTHAGVAVVLTLASAADAFAKNTEKLRELIATVKGEDVDEIQAWELAQKAEKDIRSVIARDATTVVPIQAGEISRILAKRLFDQVDAEAAAATAQAYLKLYGTHAAVLPPRASQHDFHDLITAHYPFHPTFIRFLNEKLATVETFQGTRGVLRVLALVIRSLWQKRLETPLIHTCHVPLDDPGVVNEIMGRTGGGDLLPVLNADVGGPDSASLSLGKSYAQMADQKNPHPLGYPLYEYTWKTVFLHSLVGRTEQLNSNLFGITEAEATLAVTFPGLTPPQVKMALDKIEDIEDGALYLRFHQGRYYASLDPSINTTLNAVRRSLKTEHIQGLLDATARKIITSSQSVFHVVHDVTLPEHIPDTDKQPILAVVSLDADHVKAEDFILSAGANKPRFHQNVVFLLLPQTVREATEPWGEEKVTRSQEMLNRMEAMAATVLSMRTLKAQPENFGISAAKLVEAEFDKKLKEKELGLVTTVTQAYDGLWFPSASRQIIRREIKAGVGEGGASIAEEIKRILISEGELLTAEAAVTQEHLLALGKLFFENQDTSSLIVVKDNFTRQRHWPVLEQTALLPQIIRAGVNRGVWCLFRLASSESVKPEEFFSRDTGELPFDLDLTQEGWSLVTLPGAKKRGWGPAAIDKKKLEHLVIHQIEEKEAVTVKDVQAETLKNFGEVPEEILYDVIKDQLRHGKLAAYPGVADQQEKPPGLYLGKTPLTPPITPDLVLTTPAAVAVKGWVTAGPNAFKLAGTDGAHRFFPLLGRLGSLYARGAQSTIKSLELVDYETPGGGALRLTLENIPPEGMKRLEEFFEVLGGIISPGQDSEIYLEIEDPDDSCPLVQELKKRFHNMTISG</sequence>
<dbReference type="eggNOG" id="COG1483">
    <property type="taxonomic scope" value="Bacteria"/>
</dbReference>
<dbReference type="EMBL" id="CP002629">
    <property type="protein sequence ID" value="AEB09199.1"/>
    <property type="molecule type" value="Genomic_DNA"/>
</dbReference>
<evidence type="ECO:0000259" key="1">
    <source>
        <dbReference type="Pfam" id="PF24897"/>
    </source>
</evidence>
<dbReference type="InterPro" id="IPR056646">
    <property type="entry name" value="DUF7744"/>
</dbReference>
<dbReference type="Pfam" id="PF04465">
    <property type="entry name" value="DUF499"/>
    <property type="match status" value="1"/>
</dbReference>
<protein>
    <submittedName>
        <fullName evidence="2">ATPase (AAA+ superfamily)-like protein</fullName>
    </submittedName>
</protein>
<evidence type="ECO:0000313" key="2">
    <source>
        <dbReference type="EMBL" id="AEB09199.1"/>
    </source>
</evidence>
<reference evidence="3" key="2">
    <citation type="submission" date="2011-03" db="EMBL/GenBank/DDBJ databases">
        <title>The complete genome of Desulfobacca acetoxidans DSM 11109.</title>
        <authorList>
            <consortium name="US DOE Joint Genome Institute (JGI-PGF)"/>
            <person name="Lucas S."/>
            <person name="Copeland A."/>
            <person name="Lapidus A."/>
            <person name="Bruce D."/>
            <person name="Goodwin L."/>
            <person name="Pitluck S."/>
            <person name="Peters L."/>
            <person name="Kyrpides N."/>
            <person name="Mavromatis K."/>
            <person name="Ivanova N."/>
            <person name="Ovchinnikova G."/>
            <person name="Teshima H."/>
            <person name="Detter J.C."/>
            <person name="Han C."/>
            <person name="Land M."/>
            <person name="Hauser L."/>
            <person name="Markowitz V."/>
            <person name="Cheng J.-F."/>
            <person name="Hugenholtz P."/>
            <person name="Woyke T."/>
            <person name="Wu D."/>
            <person name="Spring S."/>
            <person name="Schueler E."/>
            <person name="Brambilla E."/>
            <person name="Klenk H.-P."/>
            <person name="Eisen J.A."/>
        </authorList>
    </citation>
    <scope>NUCLEOTIDE SEQUENCE [LARGE SCALE GENOMIC DNA]</scope>
    <source>
        <strain evidence="3">ATCC 700848 / DSM 11109 / ASRB2</strain>
    </source>
</reference>
<dbReference type="STRING" id="880072.Desac_1342"/>
<gene>
    <name evidence="2" type="ordered locus">Desac_1342</name>
</gene>